<gene>
    <name evidence="1" type="ORF">HMPREF1871_00363</name>
</gene>
<sequence>MIYSRKHSFISGIVIKKIKYKDYHEIINVFTENGKIESFFYKNFYKDNKKININIPVFINIFFYNNIGLKKIFKLEPIKHYNDINYDINKYIYIENIIELIFYFKNSNKEMYILFCNILNDVNQNKINPILASIFFILQFLKKDNFTFKYKKTKNFYIGYSFIHNMFLDQKNDSLSFYEINDKLVKYIYLIFTSEYNTIKNIKLNNNELLIIYKFINIILLEYSGINLKSYKKILELENFLKSI</sequence>
<organism evidence="1 2">
    <name type="scientific">Gemelliphila asaccharolytica</name>
    <dbReference type="NCBI Taxonomy" id="502393"/>
    <lineage>
        <taxon>Bacteria</taxon>
        <taxon>Bacillati</taxon>
        <taxon>Bacillota</taxon>
        <taxon>Bacilli</taxon>
        <taxon>Bacillales</taxon>
        <taxon>Gemellaceae</taxon>
        <taxon>Gemelliphila</taxon>
    </lineage>
</organism>
<dbReference type="EMBL" id="LSDB01000008">
    <property type="protein sequence ID" value="KXB58597.1"/>
    <property type="molecule type" value="Genomic_DNA"/>
</dbReference>
<proteinExistence type="predicted"/>
<comment type="caution">
    <text evidence="1">The sequence shown here is derived from an EMBL/GenBank/DDBJ whole genome shotgun (WGS) entry which is preliminary data.</text>
</comment>
<dbReference type="PANTHER" id="PTHR33991">
    <property type="entry name" value="DNA REPAIR PROTEIN RECO"/>
    <property type="match status" value="1"/>
</dbReference>
<dbReference type="Proteomes" id="UP000070467">
    <property type="component" value="Unassembled WGS sequence"/>
</dbReference>
<evidence type="ECO:0000313" key="2">
    <source>
        <dbReference type="Proteomes" id="UP000070467"/>
    </source>
</evidence>
<protein>
    <submittedName>
        <fullName evidence="1">DNA repair protein RecO</fullName>
    </submittedName>
</protein>
<dbReference type="InterPro" id="IPR003717">
    <property type="entry name" value="RecO"/>
</dbReference>
<dbReference type="NCBIfam" id="TIGR00613">
    <property type="entry name" value="reco"/>
    <property type="match status" value="1"/>
</dbReference>
<dbReference type="PANTHER" id="PTHR33991:SF1">
    <property type="entry name" value="DNA REPAIR PROTEIN RECO"/>
    <property type="match status" value="1"/>
</dbReference>
<dbReference type="RefSeq" id="WP_066129234.1">
    <property type="nucleotide sequence ID" value="NZ_KQ959861.1"/>
</dbReference>
<keyword evidence="2" id="KW-1185">Reference proteome</keyword>
<accession>A0ABR5TPQ1</accession>
<evidence type="ECO:0000313" key="1">
    <source>
        <dbReference type="EMBL" id="KXB58597.1"/>
    </source>
</evidence>
<name>A0ABR5TPQ1_9BACL</name>
<reference evidence="1 2" key="1">
    <citation type="submission" date="2016-01" db="EMBL/GenBank/DDBJ databases">
        <authorList>
            <person name="Mitreva M."/>
            <person name="Pepin K.H."/>
            <person name="Mihindukulasuriya K.A."/>
            <person name="Fulton R."/>
            <person name="Fronick C."/>
            <person name="O'Laughlin M."/>
            <person name="Miner T."/>
            <person name="Herter B."/>
            <person name="Rosa B.A."/>
            <person name="Cordes M."/>
            <person name="Tomlinson C."/>
            <person name="Wollam A."/>
            <person name="Palsikar V.B."/>
            <person name="Mardis E.R."/>
            <person name="Wilson R.K."/>
        </authorList>
    </citation>
    <scope>NUCLEOTIDE SEQUENCE [LARGE SCALE GENOMIC DNA]</scope>
    <source>
        <strain evidence="1 2">KA00071</strain>
    </source>
</reference>